<dbReference type="PROSITE" id="PS00198">
    <property type="entry name" value="4FE4S_FER_1"/>
    <property type="match status" value="1"/>
</dbReference>
<dbReference type="GO" id="GO:0005886">
    <property type="term" value="C:plasma membrane"/>
    <property type="evidence" value="ECO:0007669"/>
    <property type="project" value="TreeGrafter"/>
</dbReference>
<keyword evidence="1" id="KW-0813">Transport</keyword>
<dbReference type="RefSeq" id="WP_187552615.1">
    <property type="nucleotide sequence ID" value="NZ_BMZL01000001.1"/>
</dbReference>
<evidence type="ECO:0000256" key="3">
    <source>
        <dbReference type="ARBA" id="ARBA00022723"/>
    </source>
</evidence>
<dbReference type="SUPFAM" id="SSF54862">
    <property type="entry name" value="4Fe-4S ferredoxins"/>
    <property type="match status" value="1"/>
</dbReference>
<dbReference type="Gene3D" id="2.60.40.10">
    <property type="entry name" value="Immunoglobulins"/>
    <property type="match status" value="1"/>
</dbReference>
<dbReference type="InterPro" id="IPR013783">
    <property type="entry name" value="Ig-like_fold"/>
</dbReference>
<feature type="transmembrane region" description="Helical" evidence="7">
    <location>
        <begin position="36"/>
        <end position="56"/>
    </location>
</feature>
<dbReference type="Proteomes" id="UP000515804">
    <property type="component" value="Chromosome"/>
</dbReference>
<evidence type="ECO:0000256" key="6">
    <source>
        <dbReference type="ARBA" id="ARBA00023014"/>
    </source>
</evidence>
<dbReference type="Pfam" id="PF11614">
    <property type="entry name" value="FixG_C"/>
    <property type="match status" value="1"/>
</dbReference>
<keyword evidence="5" id="KW-0408">Iron</keyword>
<feature type="transmembrane region" description="Helical" evidence="7">
    <location>
        <begin position="384"/>
        <end position="403"/>
    </location>
</feature>
<keyword evidence="7" id="KW-0812">Transmembrane</keyword>
<keyword evidence="3" id="KW-0479">Metal-binding</keyword>
<evidence type="ECO:0000256" key="1">
    <source>
        <dbReference type="ARBA" id="ARBA00022448"/>
    </source>
</evidence>
<keyword evidence="6" id="KW-0411">Iron-sulfur</keyword>
<evidence type="ECO:0000313" key="10">
    <source>
        <dbReference type="Proteomes" id="UP000515804"/>
    </source>
</evidence>
<evidence type="ECO:0000256" key="7">
    <source>
        <dbReference type="SAM" id="Phobius"/>
    </source>
</evidence>
<dbReference type="KEGG" id="tcn:H9L16_00085"/>
<dbReference type="AlphaFoldDB" id="A0A7G9SQH3"/>
<name>A0A7G9SQH3_9GAMM</name>
<keyword evidence="4" id="KW-0249">Electron transport</keyword>
<dbReference type="Pfam" id="PF12801">
    <property type="entry name" value="Fer4_5"/>
    <property type="match status" value="1"/>
</dbReference>
<protein>
    <submittedName>
        <fullName evidence="9">4Fe-4S binding protein</fullName>
    </submittedName>
</protein>
<dbReference type="PANTHER" id="PTHR30176">
    <property type="entry name" value="FERREDOXIN-TYPE PROTEIN NAPH"/>
    <property type="match status" value="1"/>
</dbReference>
<dbReference type="InterPro" id="IPR017900">
    <property type="entry name" value="4Fe4S_Fe_S_CS"/>
</dbReference>
<dbReference type="PANTHER" id="PTHR30176:SF3">
    <property type="entry name" value="FERREDOXIN-TYPE PROTEIN NAPH"/>
    <property type="match status" value="1"/>
</dbReference>
<feature type="transmembrane region" description="Helical" evidence="7">
    <location>
        <begin position="194"/>
        <end position="211"/>
    </location>
</feature>
<sequence length="515" mass="57681">MGNRQIPIEVLDAGGSAYVSERKVYPRDVSGPLNRLRVAAVFWLLGMFYLFPWMSWDGRQAVLFDLPARKFHVFAITFWPQDFVFLAMLLMIAALVLFFFTALAGRLWCGYACPQTVWTEVFLWMESAIEGDRHKRMKLDAGPWNRNKILRKGGKHLVWLLFALWTGFTFVGFFTPIRDLGARLSPFEWGGWETFWVLFYALATWGNAGFLREQVCKYMCPYARFQSAMFDRNTLIIAYDPMRGEPRGPRKRGLASVLERARGLLDVATANDYVFRANRHPSAASLQAHAASTITFDGGIEAAPLPKFAPDELGDCIDCTLCVQVCPTGIDIRNGLQYECIACGACIDACDEVMLKVGYPKGLIRYSTQNAIDGKPTRVLRPRILVYGTILLALMIGWGVGVANRSPLIAEVLRDRNALYRETGDGIENGYTLKLVNKTDQLQRYIIDIAATDLPTLQLREANEVDVAAGAVASLPLTLVAPRGTTGRHDLRISVRTQDRATTRSVDSSFFGPME</sequence>
<evidence type="ECO:0000256" key="5">
    <source>
        <dbReference type="ARBA" id="ARBA00023004"/>
    </source>
</evidence>
<keyword evidence="2" id="KW-0004">4Fe-4S</keyword>
<evidence type="ECO:0000313" key="9">
    <source>
        <dbReference type="EMBL" id="QNN70098.1"/>
    </source>
</evidence>
<keyword evidence="7" id="KW-0472">Membrane</keyword>
<dbReference type="Pfam" id="PF13746">
    <property type="entry name" value="Fer4_18"/>
    <property type="match status" value="2"/>
</dbReference>
<feature type="transmembrane region" description="Helical" evidence="7">
    <location>
        <begin position="83"/>
        <end position="104"/>
    </location>
</feature>
<organism evidence="9 10">
    <name type="scientific">Thermomonas carbonis</name>
    <dbReference type="NCBI Taxonomy" id="1463158"/>
    <lineage>
        <taxon>Bacteria</taxon>
        <taxon>Pseudomonadati</taxon>
        <taxon>Pseudomonadota</taxon>
        <taxon>Gammaproteobacteria</taxon>
        <taxon>Lysobacterales</taxon>
        <taxon>Lysobacteraceae</taxon>
        <taxon>Thermomonas</taxon>
    </lineage>
</organism>
<reference evidence="9 10" key="1">
    <citation type="submission" date="2020-08" db="EMBL/GenBank/DDBJ databases">
        <title>Genome sequence of Thermomonas carbonis KCTC 42013T.</title>
        <authorList>
            <person name="Hyun D.-W."/>
            <person name="Bae J.-W."/>
        </authorList>
    </citation>
    <scope>NUCLEOTIDE SEQUENCE [LARGE SCALE GENOMIC DNA]</scope>
    <source>
        <strain evidence="9 10">KCTC 42013</strain>
    </source>
</reference>
<keyword evidence="10" id="KW-1185">Reference proteome</keyword>
<dbReference type="GO" id="GO:0051539">
    <property type="term" value="F:4 iron, 4 sulfur cluster binding"/>
    <property type="evidence" value="ECO:0007669"/>
    <property type="project" value="UniProtKB-KW"/>
</dbReference>
<dbReference type="PROSITE" id="PS51379">
    <property type="entry name" value="4FE4S_FER_2"/>
    <property type="match status" value="1"/>
</dbReference>
<accession>A0A7G9SQH3</accession>
<evidence type="ECO:0000259" key="8">
    <source>
        <dbReference type="PROSITE" id="PS51379"/>
    </source>
</evidence>
<keyword evidence="7" id="KW-1133">Transmembrane helix</keyword>
<evidence type="ECO:0000256" key="2">
    <source>
        <dbReference type="ARBA" id="ARBA00022485"/>
    </source>
</evidence>
<feature type="domain" description="4Fe-4S ferredoxin-type" evidence="8">
    <location>
        <begin position="306"/>
        <end position="335"/>
    </location>
</feature>
<dbReference type="InterPro" id="IPR017896">
    <property type="entry name" value="4Fe4S_Fe-S-bd"/>
</dbReference>
<dbReference type="GO" id="GO:0046872">
    <property type="term" value="F:metal ion binding"/>
    <property type="evidence" value="ECO:0007669"/>
    <property type="project" value="UniProtKB-KW"/>
</dbReference>
<feature type="transmembrane region" description="Helical" evidence="7">
    <location>
        <begin position="156"/>
        <end position="174"/>
    </location>
</feature>
<dbReference type="InterPro" id="IPR051684">
    <property type="entry name" value="Electron_Trans/Redox"/>
</dbReference>
<dbReference type="EMBL" id="CP060719">
    <property type="protein sequence ID" value="QNN70098.1"/>
    <property type="molecule type" value="Genomic_DNA"/>
</dbReference>
<gene>
    <name evidence="9" type="ORF">H9L16_00085</name>
</gene>
<evidence type="ECO:0000256" key="4">
    <source>
        <dbReference type="ARBA" id="ARBA00022982"/>
    </source>
</evidence>
<proteinExistence type="predicted"/>
<dbReference type="InterPro" id="IPR032879">
    <property type="entry name" value="FixG_C"/>
</dbReference>